<gene>
    <name evidence="1" type="ORF">SAMN05446927_3164</name>
</gene>
<name>A0A7Z7I725_9BURK</name>
<comment type="caution">
    <text evidence="1">The sequence shown here is derived from an EMBL/GenBank/DDBJ whole genome shotgun (WGS) entry which is preliminary data.</text>
</comment>
<dbReference type="Proteomes" id="UP000219522">
    <property type="component" value="Unassembled WGS sequence"/>
</dbReference>
<dbReference type="EMBL" id="OCSU01000001">
    <property type="protein sequence ID" value="SOE66864.1"/>
    <property type="molecule type" value="Genomic_DNA"/>
</dbReference>
<sequence>MRGLRAQLKPLWHDEHDDGSRCAIKNGGIKAKSQLDYLDELAERMLEGHGDILGGLSTDERIYAAIGANLADLLPPGYIVQAIARLDDDTAALIERWEPRG</sequence>
<accession>A0A7Z7I725</accession>
<reference evidence="1 2" key="1">
    <citation type="submission" date="2017-09" db="EMBL/GenBank/DDBJ databases">
        <authorList>
            <person name="Varghese N."/>
            <person name="Submissions S."/>
        </authorList>
    </citation>
    <scope>NUCLEOTIDE SEQUENCE [LARGE SCALE GENOMIC DNA]</scope>
    <source>
        <strain evidence="1 2">OK806</strain>
    </source>
</reference>
<evidence type="ECO:0000313" key="2">
    <source>
        <dbReference type="Proteomes" id="UP000219522"/>
    </source>
</evidence>
<proteinExistence type="predicted"/>
<keyword evidence="2" id="KW-1185">Reference proteome</keyword>
<evidence type="ECO:0000313" key="1">
    <source>
        <dbReference type="EMBL" id="SOE66864.1"/>
    </source>
</evidence>
<organism evidence="1 2">
    <name type="scientific">Caballeronia arationis</name>
    <dbReference type="NCBI Taxonomy" id="1777142"/>
    <lineage>
        <taxon>Bacteria</taxon>
        <taxon>Pseudomonadati</taxon>
        <taxon>Pseudomonadota</taxon>
        <taxon>Betaproteobacteria</taxon>
        <taxon>Burkholderiales</taxon>
        <taxon>Burkholderiaceae</taxon>
        <taxon>Caballeronia</taxon>
    </lineage>
</organism>
<dbReference type="RefSeq" id="WP_097189904.1">
    <property type="nucleotide sequence ID" value="NZ_OCSU01000001.1"/>
</dbReference>
<protein>
    <submittedName>
        <fullName evidence="1">Uncharacterized protein</fullName>
    </submittedName>
</protein>
<dbReference type="AlphaFoldDB" id="A0A7Z7I725"/>